<dbReference type="RefSeq" id="XP_052944973.1">
    <property type="nucleotide sequence ID" value="XM_053092654.1"/>
</dbReference>
<dbReference type="EMBL" id="JAKWFO010000005">
    <property type="protein sequence ID" value="KAI9635196.1"/>
    <property type="molecule type" value="Genomic_DNA"/>
</dbReference>
<comment type="caution">
    <text evidence="2">The sequence shown here is derived from an EMBL/GenBank/DDBJ whole genome shotgun (WGS) entry which is preliminary data.</text>
</comment>
<dbReference type="AlphaFoldDB" id="A0AA38H851"/>
<reference evidence="2" key="1">
    <citation type="journal article" date="2022" name="G3 (Bethesda)">
        <title>High quality genome of the basidiomycete yeast Dioszegia hungarica PDD-24b-2 isolated from cloud water.</title>
        <authorList>
            <person name="Jarrige D."/>
            <person name="Haridas S."/>
            <person name="Bleykasten-Grosshans C."/>
            <person name="Joly M."/>
            <person name="Nadalig T."/>
            <person name="Sancelme M."/>
            <person name="Vuilleumier S."/>
            <person name="Grigoriev I.V."/>
            <person name="Amato P."/>
            <person name="Bringel F."/>
        </authorList>
    </citation>
    <scope>NUCLEOTIDE SEQUENCE</scope>
    <source>
        <strain evidence="2">PDD-24b-2</strain>
    </source>
</reference>
<evidence type="ECO:0000313" key="3">
    <source>
        <dbReference type="Proteomes" id="UP001164286"/>
    </source>
</evidence>
<accession>A0AA38H851</accession>
<evidence type="ECO:0000256" key="1">
    <source>
        <dbReference type="SAM" id="MobiDB-lite"/>
    </source>
</evidence>
<name>A0AA38H851_9TREE</name>
<evidence type="ECO:0000313" key="2">
    <source>
        <dbReference type="EMBL" id="KAI9635196.1"/>
    </source>
</evidence>
<feature type="region of interest" description="Disordered" evidence="1">
    <location>
        <begin position="256"/>
        <end position="296"/>
    </location>
</feature>
<organism evidence="2 3">
    <name type="scientific">Dioszegia hungarica</name>
    <dbReference type="NCBI Taxonomy" id="4972"/>
    <lineage>
        <taxon>Eukaryota</taxon>
        <taxon>Fungi</taxon>
        <taxon>Dikarya</taxon>
        <taxon>Basidiomycota</taxon>
        <taxon>Agaricomycotina</taxon>
        <taxon>Tremellomycetes</taxon>
        <taxon>Tremellales</taxon>
        <taxon>Bulleribasidiaceae</taxon>
        <taxon>Dioszegia</taxon>
    </lineage>
</organism>
<dbReference type="Proteomes" id="UP001164286">
    <property type="component" value="Unassembled WGS sequence"/>
</dbReference>
<dbReference type="GeneID" id="77731859"/>
<keyword evidence="3" id="KW-1185">Reference proteome</keyword>
<sequence length="317" mass="32311">MPIETSPIPFKQLQLPYTPLFDPTANPEIAPNGSMLGAGSGMGMDMGMGNGMNPLSHGPASVAASAIIGPSPGGVAGPHHAIPALPDAGYTAPTMRAASLAAYAQGRAHPGSLVGGMGGEGSVYAGGSLYGGAEQYPGGGGGGGHHHQGPSQLGTVYSDGCITKMGSADESPTDPPILQVIITTTTTITLRIGTIKATLTTEPPTPHTTPCHVAMHMLSTTARPLRGPVPQTCPVLKAVEATERIRETFTGVLFPPTTKPVLTDTSDTETGTDRQAPLPLVHRGTTTITPPSPPRHCATERRMVAAGQGQVGDRVSD</sequence>
<protein>
    <submittedName>
        <fullName evidence="2">Uncharacterized protein</fullName>
    </submittedName>
</protein>
<proteinExistence type="predicted"/>
<gene>
    <name evidence="2" type="ORF">MKK02DRAFT_43876</name>
</gene>